<keyword evidence="6" id="KW-1185">Reference proteome</keyword>
<evidence type="ECO:0000259" key="4">
    <source>
        <dbReference type="Pfam" id="PF02397"/>
    </source>
</evidence>
<comment type="caution">
    <text evidence="5">The sequence shown here is derived from an EMBL/GenBank/DDBJ whole genome shotgun (WGS) entry which is preliminary data.</text>
</comment>
<keyword evidence="3" id="KW-1133">Transmembrane helix</keyword>
<dbReference type="InterPro" id="IPR003362">
    <property type="entry name" value="Bact_transf"/>
</dbReference>
<comment type="similarity">
    <text evidence="1">Belongs to the bacterial sugar transferase family.</text>
</comment>
<keyword evidence="3" id="KW-0812">Transmembrane</keyword>
<feature type="compositionally biased region" description="Basic and acidic residues" evidence="2">
    <location>
        <begin position="16"/>
        <end position="36"/>
    </location>
</feature>
<reference evidence="6" key="1">
    <citation type="journal article" date="2019" name="Int. J. Syst. Evol. Microbiol.">
        <title>The Global Catalogue of Microorganisms (GCM) 10K type strain sequencing project: providing services to taxonomists for standard genome sequencing and annotation.</title>
        <authorList>
            <consortium name="The Broad Institute Genomics Platform"/>
            <consortium name="The Broad Institute Genome Sequencing Center for Infectious Disease"/>
            <person name="Wu L."/>
            <person name="Ma J."/>
        </authorList>
    </citation>
    <scope>NUCLEOTIDE SEQUENCE [LARGE SCALE GENOMIC DNA]</scope>
    <source>
        <strain evidence="6">KCTC 32041</strain>
    </source>
</reference>
<proteinExistence type="inferred from homology"/>
<sequence length="262" mass="29095">MSDKPENKQSVASGADARRTARSDRDSTNGTARERALANAADESRSSFGLPDNLRPTLAATHGSPTVKRLFDLVAVLAGLWLIWPLLLAIALWVKLDSPGPVFFRQVRVGRGGQLFRIHKFRTMQINAEAAGQLTVGADARVTRAGRLLRKTKLDELPQLLDVLFGDMSLVGPRPEVPKYVALYPARVREIVLSVRPGITDWASIRMIDENELLGKAADAEKMYVESILPQKLDYYVQYARSYTLWGDVQIILATLLKIVSR</sequence>
<evidence type="ECO:0000313" key="6">
    <source>
        <dbReference type="Proteomes" id="UP000600877"/>
    </source>
</evidence>
<evidence type="ECO:0000256" key="2">
    <source>
        <dbReference type="SAM" id="MobiDB-lite"/>
    </source>
</evidence>
<feature type="domain" description="Bacterial sugar transferase" evidence="4">
    <location>
        <begin position="68"/>
        <end position="260"/>
    </location>
</feature>
<dbReference type="Proteomes" id="UP000600877">
    <property type="component" value="Unassembled WGS sequence"/>
</dbReference>
<feature type="region of interest" description="Disordered" evidence="2">
    <location>
        <begin position="1"/>
        <end position="48"/>
    </location>
</feature>
<dbReference type="RefSeq" id="WP_229800416.1">
    <property type="nucleotide sequence ID" value="NZ_BMYW01000014.1"/>
</dbReference>
<evidence type="ECO:0000256" key="3">
    <source>
        <dbReference type="SAM" id="Phobius"/>
    </source>
</evidence>
<accession>A0ABQ2Z204</accession>
<dbReference type="PANTHER" id="PTHR30576:SF20">
    <property type="entry name" value="QUINOVOSAMINEPHOSPHOTRANSFERAE-RELATED"/>
    <property type="match status" value="1"/>
</dbReference>
<gene>
    <name evidence="5" type="ORF">GCM10011290_30220</name>
</gene>
<dbReference type="Pfam" id="PF02397">
    <property type="entry name" value="Bac_transf"/>
    <property type="match status" value="1"/>
</dbReference>
<feature type="transmembrane region" description="Helical" evidence="3">
    <location>
        <begin position="70"/>
        <end position="94"/>
    </location>
</feature>
<evidence type="ECO:0000313" key="5">
    <source>
        <dbReference type="EMBL" id="GGY00232.1"/>
    </source>
</evidence>
<protein>
    <recommendedName>
        <fullName evidence="4">Bacterial sugar transferase domain-containing protein</fullName>
    </recommendedName>
</protein>
<dbReference type="PANTHER" id="PTHR30576">
    <property type="entry name" value="COLANIC BIOSYNTHESIS UDP-GLUCOSE LIPID CARRIER TRANSFERASE"/>
    <property type="match status" value="1"/>
</dbReference>
<keyword evidence="3" id="KW-0472">Membrane</keyword>
<organism evidence="5 6">
    <name type="scientific">Vogesella alkaliphila</name>
    <dbReference type="NCBI Taxonomy" id="1193621"/>
    <lineage>
        <taxon>Bacteria</taxon>
        <taxon>Pseudomonadati</taxon>
        <taxon>Pseudomonadota</taxon>
        <taxon>Betaproteobacteria</taxon>
        <taxon>Neisseriales</taxon>
        <taxon>Chromobacteriaceae</taxon>
        <taxon>Vogesella</taxon>
    </lineage>
</organism>
<name>A0ABQ2Z204_9NEIS</name>
<dbReference type="EMBL" id="BMYW01000014">
    <property type="protein sequence ID" value="GGY00232.1"/>
    <property type="molecule type" value="Genomic_DNA"/>
</dbReference>
<evidence type="ECO:0000256" key="1">
    <source>
        <dbReference type="ARBA" id="ARBA00006464"/>
    </source>
</evidence>